<name>A0A179HSI3_PURLI</name>
<dbReference type="AlphaFoldDB" id="A0A179HSI3"/>
<evidence type="ECO:0000313" key="2">
    <source>
        <dbReference type="EMBL" id="OAQ92521.1"/>
    </source>
</evidence>
<organism evidence="2 3">
    <name type="scientific">Purpureocillium lilacinum</name>
    <name type="common">Paecilomyces lilacinus</name>
    <dbReference type="NCBI Taxonomy" id="33203"/>
    <lineage>
        <taxon>Eukaryota</taxon>
        <taxon>Fungi</taxon>
        <taxon>Dikarya</taxon>
        <taxon>Ascomycota</taxon>
        <taxon>Pezizomycotina</taxon>
        <taxon>Sordariomycetes</taxon>
        <taxon>Hypocreomycetidae</taxon>
        <taxon>Hypocreales</taxon>
        <taxon>Ophiocordycipitaceae</taxon>
        <taxon>Purpureocillium</taxon>
    </lineage>
</organism>
<sequence>MRTPCATSERVAVPVTKNKVLHHAHIHMFTYVKTRNRQISHQEAVSTDIFFSDFLPSTQGIVVTRKQGGVEVLHPHHHQYTGTAGKTSPTTPTTAAPQLNLLNATVSIITATTIIPLSLVLTPAAAAIINTAVVVIPRRKGNKSNARLLRGRLWHFPPFLSNQQH</sequence>
<dbReference type="EMBL" id="LSBI01000003">
    <property type="protein sequence ID" value="OAQ92521.1"/>
    <property type="molecule type" value="Genomic_DNA"/>
</dbReference>
<dbReference type="Proteomes" id="UP000078340">
    <property type="component" value="Unassembled WGS sequence"/>
</dbReference>
<accession>A0A179HSI3</accession>
<protein>
    <submittedName>
        <fullName evidence="2">Uncharacterized protein</fullName>
    </submittedName>
</protein>
<comment type="caution">
    <text evidence="2">The sequence shown here is derived from an EMBL/GenBank/DDBJ whole genome shotgun (WGS) entry which is preliminary data.</text>
</comment>
<evidence type="ECO:0000256" key="1">
    <source>
        <dbReference type="SAM" id="Phobius"/>
    </source>
</evidence>
<feature type="transmembrane region" description="Helical" evidence="1">
    <location>
        <begin position="114"/>
        <end position="137"/>
    </location>
</feature>
<keyword evidence="1" id="KW-1133">Transmembrane helix</keyword>
<evidence type="ECO:0000313" key="3">
    <source>
        <dbReference type="Proteomes" id="UP000078340"/>
    </source>
</evidence>
<proteinExistence type="predicted"/>
<keyword evidence="1" id="KW-0472">Membrane</keyword>
<reference evidence="2 3" key="1">
    <citation type="submission" date="2016-02" db="EMBL/GenBank/DDBJ databases">
        <title>Biosynthesis of antibiotic leucinostatins and their inhibition on Phytophthora in bio-control Purpureocillium lilacinum.</title>
        <authorList>
            <person name="Wang G."/>
            <person name="Liu Z."/>
            <person name="Lin R."/>
            <person name="Li E."/>
            <person name="Mao Z."/>
            <person name="Ling J."/>
            <person name="Yin W."/>
            <person name="Xie B."/>
        </authorList>
    </citation>
    <scope>NUCLEOTIDE SEQUENCE [LARGE SCALE GENOMIC DNA]</scope>
    <source>
        <strain evidence="2">PLFJ-1</strain>
    </source>
</reference>
<keyword evidence="1" id="KW-0812">Transmembrane</keyword>
<gene>
    <name evidence="2" type="ORF">VFPFJ_04262</name>
</gene>